<dbReference type="STRING" id="1261640.BHK98_11305"/>
<comment type="caution">
    <text evidence="2">The sequence shown here is derived from an EMBL/GenBank/DDBJ whole genome shotgun (WGS) entry which is preliminary data.</text>
</comment>
<dbReference type="OrthoDB" id="1669335at2"/>
<evidence type="ECO:0000313" key="2">
    <source>
        <dbReference type="EMBL" id="OLR56602.1"/>
    </source>
</evidence>
<dbReference type="InterPro" id="IPR056095">
    <property type="entry name" value="DUF7678"/>
</dbReference>
<dbReference type="RefSeq" id="WP_031475233.1">
    <property type="nucleotide sequence ID" value="NZ_MJIE01000001.1"/>
</dbReference>
<dbReference type="Proteomes" id="UP000187404">
    <property type="component" value="Unassembled WGS sequence"/>
</dbReference>
<organism evidence="2 3">
    <name type="scientific">Hornefia porci</name>
    <dbReference type="NCBI Taxonomy" id="2652292"/>
    <lineage>
        <taxon>Bacteria</taxon>
        <taxon>Bacillati</taxon>
        <taxon>Bacillota</taxon>
        <taxon>Clostridia</taxon>
        <taxon>Peptostreptococcales</taxon>
        <taxon>Anaerovoracaceae</taxon>
        <taxon>Hornefia</taxon>
    </lineage>
</organism>
<sequence length="82" mass="9490">MWSEGVIGIPDAKDKEKYTKCHYWVKHYDEPSETYGINGGRISKLMIKIDGETVCNYDRGWDIHPTCKEAEMALCILLENHN</sequence>
<reference evidence="2 3" key="1">
    <citation type="journal article" date="2016" name="Appl. Environ. Microbiol.">
        <title>Function and Phylogeny of Bacterial Butyryl Coenzyme A:Acetate Transferases and Their Diversity in the Proximal Colon of Swine.</title>
        <authorList>
            <person name="Trachsel J."/>
            <person name="Bayles D.O."/>
            <person name="Looft T."/>
            <person name="Levine U.Y."/>
            <person name="Allen H.K."/>
        </authorList>
    </citation>
    <scope>NUCLEOTIDE SEQUENCE [LARGE SCALE GENOMIC DNA]</scope>
    <source>
        <strain evidence="2 3">68-3-10</strain>
    </source>
</reference>
<accession>A0A1Q9JK51</accession>
<protein>
    <recommendedName>
        <fullName evidence="1">DUF7678 domain-containing protein</fullName>
    </recommendedName>
</protein>
<feature type="domain" description="DUF7678" evidence="1">
    <location>
        <begin position="1"/>
        <end position="82"/>
    </location>
</feature>
<evidence type="ECO:0000313" key="3">
    <source>
        <dbReference type="Proteomes" id="UP000187404"/>
    </source>
</evidence>
<dbReference type="Pfam" id="PF24726">
    <property type="entry name" value="DUF7678"/>
    <property type="match status" value="1"/>
</dbReference>
<name>A0A1Q9JK51_9FIRM</name>
<proteinExistence type="predicted"/>
<dbReference type="AlphaFoldDB" id="A0A1Q9JK51"/>
<dbReference type="EMBL" id="MJIE01000001">
    <property type="protein sequence ID" value="OLR56602.1"/>
    <property type="molecule type" value="Genomic_DNA"/>
</dbReference>
<gene>
    <name evidence="2" type="ORF">BHK98_11305</name>
</gene>
<evidence type="ECO:0000259" key="1">
    <source>
        <dbReference type="Pfam" id="PF24726"/>
    </source>
</evidence>
<keyword evidence="3" id="KW-1185">Reference proteome</keyword>